<dbReference type="PANTHER" id="PTHR24148:SF64">
    <property type="entry name" value="HETEROKARYON INCOMPATIBILITY DOMAIN-CONTAINING PROTEIN"/>
    <property type="match status" value="1"/>
</dbReference>
<dbReference type="Proteomes" id="UP000800200">
    <property type="component" value="Unassembled WGS sequence"/>
</dbReference>
<feature type="domain" description="Heterokaryon incompatibility" evidence="1">
    <location>
        <begin position="7"/>
        <end position="64"/>
    </location>
</feature>
<evidence type="ECO:0000259" key="1">
    <source>
        <dbReference type="Pfam" id="PF06985"/>
    </source>
</evidence>
<dbReference type="EMBL" id="ML994611">
    <property type="protein sequence ID" value="KAF2194579.1"/>
    <property type="molecule type" value="Genomic_DNA"/>
</dbReference>
<sequence>MVVFGCVDTVCIYQHDDEERGTQVMLMRDIYGAAPRVLIWLGETSSKASVGLRELRNLFNTRPMHATAQYLFSDLKGFSEGLRDIFTRP</sequence>
<dbReference type="InterPro" id="IPR052895">
    <property type="entry name" value="HetReg/Transcr_Mod"/>
</dbReference>
<proteinExistence type="predicted"/>
<dbReference type="PANTHER" id="PTHR24148">
    <property type="entry name" value="ANKYRIN REPEAT DOMAIN-CONTAINING PROTEIN 39 HOMOLOG-RELATED"/>
    <property type="match status" value="1"/>
</dbReference>
<dbReference type="Pfam" id="PF06985">
    <property type="entry name" value="HET"/>
    <property type="match status" value="1"/>
</dbReference>
<evidence type="ECO:0000313" key="3">
    <source>
        <dbReference type="Proteomes" id="UP000800200"/>
    </source>
</evidence>
<keyword evidence="3" id="KW-1185">Reference proteome</keyword>
<dbReference type="AlphaFoldDB" id="A0A6A6EUW8"/>
<name>A0A6A6EUW8_9PEZI</name>
<dbReference type="InterPro" id="IPR010730">
    <property type="entry name" value="HET"/>
</dbReference>
<accession>A0A6A6EUW8</accession>
<dbReference type="OrthoDB" id="3553147at2759"/>
<reference evidence="2" key="1">
    <citation type="journal article" date="2020" name="Stud. Mycol.">
        <title>101 Dothideomycetes genomes: a test case for predicting lifestyles and emergence of pathogens.</title>
        <authorList>
            <person name="Haridas S."/>
            <person name="Albert R."/>
            <person name="Binder M."/>
            <person name="Bloem J."/>
            <person name="Labutti K."/>
            <person name="Salamov A."/>
            <person name="Andreopoulos B."/>
            <person name="Baker S."/>
            <person name="Barry K."/>
            <person name="Bills G."/>
            <person name="Bluhm B."/>
            <person name="Cannon C."/>
            <person name="Castanera R."/>
            <person name="Culley D."/>
            <person name="Daum C."/>
            <person name="Ezra D."/>
            <person name="Gonzalez J."/>
            <person name="Henrissat B."/>
            <person name="Kuo A."/>
            <person name="Liang C."/>
            <person name="Lipzen A."/>
            <person name="Lutzoni F."/>
            <person name="Magnuson J."/>
            <person name="Mondo S."/>
            <person name="Nolan M."/>
            <person name="Ohm R."/>
            <person name="Pangilinan J."/>
            <person name="Park H.-J."/>
            <person name="Ramirez L."/>
            <person name="Alfaro M."/>
            <person name="Sun H."/>
            <person name="Tritt A."/>
            <person name="Yoshinaga Y."/>
            <person name="Zwiers L.-H."/>
            <person name="Turgeon B."/>
            <person name="Goodwin S."/>
            <person name="Spatafora J."/>
            <person name="Crous P."/>
            <person name="Grigoriev I."/>
        </authorList>
    </citation>
    <scope>NUCLEOTIDE SEQUENCE</scope>
    <source>
        <strain evidence="2">CBS 207.26</strain>
    </source>
</reference>
<protein>
    <recommendedName>
        <fullName evidence="1">Heterokaryon incompatibility domain-containing protein</fullName>
    </recommendedName>
</protein>
<gene>
    <name evidence="2" type="ORF">K469DRAFT_650476</name>
</gene>
<evidence type="ECO:0000313" key="2">
    <source>
        <dbReference type="EMBL" id="KAF2194579.1"/>
    </source>
</evidence>
<organism evidence="2 3">
    <name type="scientific">Zopfia rhizophila CBS 207.26</name>
    <dbReference type="NCBI Taxonomy" id="1314779"/>
    <lineage>
        <taxon>Eukaryota</taxon>
        <taxon>Fungi</taxon>
        <taxon>Dikarya</taxon>
        <taxon>Ascomycota</taxon>
        <taxon>Pezizomycotina</taxon>
        <taxon>Dothideomycetes</taxon>
        <taxon>Dothideomycetes incertae sedis</taxon>
        <taxon>Zopfiaceae</taxon>
        <taxon>Zopfia</taxon>
    </lineage>
</organism>